<dbReference type="PANTHER" id="PTHR37811">
    <property type="entry name" value="BLL5343 PROTEIN"/>
    <property type="match status" value="1"/>
</dbReference>
<proteinExistence type="predicted"/>
<dbReference type="Proteomes" id="UP000224871">
    <property type="component" value="Unassembled WGS sequence"/>
</dbReference>
<dbReference type="SUPFAM" id="SSF54909">
    <property type="entry name" value="Dimeric alpha+beta barrel"/>
    <property type="match status" value="1"/>
</dbReference>
<dbReference type="RefSeq" id="WP_086956308.1">
    <property type="nucleotide sequence ID" value="NZ_CAWNQC010000247.1"/>
</dbReference>
<dbReference type="InterPro" id="IPR052936">
    <property type="entry name" value="Jasmonate_Hydroxylase-like"/>
</dbReference>
<dbReference type="InterPro" id="IPR011008">
    <property type="entry name" value="Dimeric_a/b-barrel"/>
</dbReference>
<sequence length="109" mass="12860">MLAVIFEVEIAENQSEHYFDLAAILKPLLNNIPGFISVERFQSLSQKNKYLSLSYWRDEESVKQWRNTNQHREAQTLGRNKVFADYTLRVAAIIRDYGMHEREEAPKED</sequence>
<dbReference type="PANTHER" id="PTHR37811:SF2">
    <property type="entry name" value="ABM DOMAIN-CONTAINING PROTEIN"/>
    <property type="match status" value="1"/>
</dbReference>
<reference evidence="4" key="2">
    <citation type="submission" date="2016-12" db="EMBL/GenBank/DDBJ databases">
        <authorList>
            <person name="Gaudriault S."/>
        </authorList>
    </citation>
    <scope>NUCLEOTIDE SEQUENCE [LARGE SCALE GENOMIC DNA]</scope>
    <source>
        <strain evidence="4">HGB1681 (deposited as PTA-6826 in the American Type Culture Collection)</strain>
    </source>
</reference>
<dbReference type="Pfam" id="PF03992">
    <property type="entry name" value="ABM"/>
    <property type="match status" value="1"/>
</dbReference>
<dbReference type="InterPro" id="IPR007138">
    <property type="entry name" value="ABM_dom"/>
</dbReference>
<keyword evidence="3" id="KW-0503">Monooxygenase</keyword>
<feature type="domain" description="ABM" evidence="1">
    <location>
        <begin position="2"/>
        <end position="90"/>
    </location>
</feature>
<name>A0A1N6MW70_9GAMM</name>
<dbReference type="Gene3D" id="3.30.70.100">
    <property type="match status" value="1"/>
</dbReference>
<dbReference type="Proteomes" id="UP000196435">
    <property type="component" value="Unassembled WGS sequence"/>
</dbReference>
<evidence type="ECO:0000313" key="3">
    <source>
        <dbReference type="EMBL" id="SIP73096.1"/>
    </source>
</evidence>
<keyword evidence="5" id="KW-1185">Reference proteome</keyword>
<evidence type="ECO:0000313" key="2">
    <source>
        <dbReference type="EMBL" id="PHM30994.1"/>
    </source>
</evidence>
<reference evidence="3" key="1">
    <citation type="submission" date="2016-12" db="EMBL/GenBank/DDBJ databases">
        <authorList>
            <person name="Song W.-J."/>
            <person name="Kurnit D.M."/>
        </authorList>
    </citation>
    <scope>NUCLEOTIDE SEQUENCE [LARGE SCALE GENOMIC DNA]</scope>
    <source>
        <strain evidence="3">HGB1681</strain>
    </source>
</reference>
<dbReference type="EMBL" id="FTLG01000083">
    <property type="protein sequence ID" value="SIP73096.1"/>
    <property type="molecule type" value="Genomic_DNA"/>
</dbReference>
<protein>
    <submittedName>
        <fullName evidence="3">Antibiotic biosynthesis monooxygenase</fullName>
    </submittedName>
</protein>
<keyword evidence="3" id="KW-0560">Oxidoreductase</keyword>
<evidence type="ECO:0000313" key="5">
    <source>
        <dbReference type="Proteomes" id="UP000224871"/>
    </source>
</evidence>
<reference evidence="2 5" key="3">
    <citation type="journal article" date="2017" name="Nat. Microbiol.">
        <title>Natural product diversity associated with the nematode symbionts Photorhabdus and Xenorhabdus.</title>
        <authorList>
            <person name="Tobias N.J."/>
            <person name="Wolff H."/>
            <person name="Djahanschiri B."/>
            <person name="Grundmann F."/>
            <person name="Kronenwerth M."/>
            <person name="Shi Y.M."/>
            <person name="Simonyi S."/>
            <person name="Grun P."/>
            <person name="Shapiro-Ilan D."/>
            <person name="Pidot S.J."/>
            <person name="Stinear T.P."/>
            <person name="Ebersberger I."/>
            <person name="Bode H.B."/>
        </authorList>
    </citation>
    <scope>NUCLEOTIDE SEQUENCE [LARGE SCALE GENOMIC DNA]</scope>
    <source>
        <strain evidence="2 5">DSM 16336</strain>
    </source>
</reference>
<dbReference type="AlphaFoldDB" id="A0A1N6MW70"/>
<organism evidence="3 4">
    <name type="scientific">Xenorhabdus innexi</name>
    <dbReference type="NCBI Taxonomy" id="290109"/>
    <lineage>
        <taxon>Bacteria</taxon>
        <taxon>Pseudomonadati</taxon>
        <taxon>Pseudomonadota</taxon>
        <taxon>Gammaproteobacteria</taxon>
        <taxon>Enterobacterales</taxon>
        <taxon>Morganellaceae</taxon>
        <taxon>Xenorhabdus</taxon>
    </lineage>
</organism>
<evidence type="ECO:0000313" key="4">
    <source>
        <dbReference type="Proteomes" id="UP000196435"/>
    </source>
</evidence>
<evidence type="ECO:0000259" key="1">
    <source>
        <dbReference type="PROSITE" id="PS51725"/>
    </source>
</evidence>
<dbReference type="EMBL" id="NIBU01000049">
    <property type="protein sequence ID" value="PHM30994.1"/>
    <property type="molecule type" value="Genomic_DNA"/>
</dbReference>
<dbReference type="GO" id="GO:0004497">
    <property type="term" value="F:monooxygenase activity"/>
    <property type="evidence" value="ECO:0007669"/>
    <property type="project" value="UniProtKB-KW"/>
</dbReference>
<dbReference type="PROSITE" id="PS51725">
    <property type="entry name" value="ABM"/>
    <property type="match status" value="1"/>
</dbReference>
<gene>
    <name evidence="2" type="ORF">Xinn_03179</name>
    <name evidence="3" type="ORF">XIS1_1730013</name>
</gene>
<accession>A0A1N6MW70</accession>
<dbReference type="OrthoDB" id="9797060at2"/>